<dbReference type="GO" id="GO:0046854">
    <property type="term" value="P:phosphatidylinositol phosphate biosynthetic process"/>
    <property type="evidence" value="ECO:0007669"/>
    <property type="project" value="InterPro"/>
</dbReference>
<dbReference type="SUPFAM" id="SSF56655">
    <property type="entry name" value="Carbohydrate phosphatase"/>
    <property type="match status" value="1"/>
</dbReference>
<dbReference type="InterPro" id="IPR000760">
    <property type="entry name" value="Inositol_monophosphatase-like"/>
</dbReference>
<keyword evidence="6 7" id="KW-0460">Magnesium</keyword>
<dbReference type="CDD" id="cd01639">
    <property type="entry name" value="IMPase"/>
    <property type="match status" value="1"/>
</dbReference>
<protein>
    <recommendedName>
        <fullName evidence="8">Inositol-1-monophosphatase</fullName>
        <ecNumber evidence="8">3.1.3.25</ecNumber>
    </recommendedName>
</protein>
<feature type="binding site" evidence="7">
    <location>
        <position position="86"/>
    </location>
    <ligand>
        <name>Mg(2+)</name>
        <dbReference type="ChEBI" id="CHEBI:18420"/>
        <label>1</label>
        <note>catalytic</note>
    </ligand>
</feature>
<name>A0A1F4SFV3_UNCSA</name>
<keyword evidence="5 8" id="KW-0378">Hydrolase</keyword>
<dbReference type="STRING" id="1802579.A2310_03445"/>
<sequence>MKAIQQRAKVAQKAAIDAGRMLLNNFEKKIKVSTKKDGSLVTQFDIKAEKIIINSIKKYFPDDNILSEECGHDLLTSEFTWIIDPIDGTHNYIRGITSFGTSIAVKYKEEIIIGVIYMPVEKELYTAKKGKGAFKNGKKIRVSDKPLEESTMIYDSTIKLNQNEMLKGLNKLADKVFNIRMFGSTVRSLTYVAEGKAEMEIEFNDKIWDFAAGALLVKEAGGVFTDFIGKEEPWQKEQAYIASNKTTYKHLLNILKNIL</sequence>
<evidence type="ECO:0000256" key="5">
    <source>
        <dbReference type="ARBA" id="ARBA00022801"/>
    </source>
</evidence>
<keyword evidence="4 7" id="KW-0479">Metal-binding</keyword>
<evidence type="ECO:0000256" key="6">
    <source>
        <dbReference type="ARBA" id="ARBA00022842"/>
    </source>
</evidence>
<feature type="binding site" evidence="7">
    <location>
        <position position="84"/>
    </location>
    <ligand>
        <name>Mg(2+)</name>
        <dbReference type="ChEBI" id="CHEBI:18420"/>
        <label>1</label>
        <note>catalytic</note>
    </ligand>
</feature>
<comment type="caution">
    <text evidence="9">The sequence shown here is derived from an EMBL/GenBank/DDBJ whole genome shotgun (WGS) entry which is preliminary data.</text>
</comment>
<evidence type="ECO:0000256" key="7">
    <source>
        <dbReference type="PIRSR" id="PIRSR600760-2"/>
    </source>
</evidence>
<gene>
    <name evidence="9" type="ORF">A2310_03445</name>
</gene>
<dbReference type="PROSITE" id="PS00630">
    <property type="entry name" value="IMP_2"/>
    <property type="match status" value="1"/>
</dbReference>
<dbReference type="GO" id="GO:0008934">
    <property type="term" value="F:inositol monophosphate 1-phosphatase activity"/>
    <property type="evidence" value="ECO:0007669"/>
    <property type="project" value="InterPro"/>
</dbReference>
<organism evidence="9 10">
    <name type="scientific">candidate division WOR-1 bacterium RIFOXYB2_FULL_37_13</name>
    <dbReference type="NCBI Taxonomy" id="1802579"/>
    <lineage>
        <taxon>Bacteria</taxon>
        <taxon>Bacillati</taxon>
        <taxon>Saganbacteria</taxon>
    </lineage>
</organism>
<dbReference type="AlphaFoldDB" id="A0A1F4SFV3"/>
<dbReference type="InterPro" id="IPR020550">
    <property type="entry name" value="Inositol_monophosphatase_CS"/>
</dbReference>
<comment type="similarity">
    <text evidence="3 8">Belongs to the inositol monophosphatase superfamily.</text>
</comment>
<dbReference type="EC" id="3.1.3.25" evidence="8"/>
<dbReference type="EMBL" id="MEUB01000070">
    <property type="protein sequence ID" value="OGC18603.1"/>
    <property type="molecule type" value="Genomic_DNA"/>
</dbReference>
<dbReference type="PRINTS" id="PR00377">
    <property type="entry name" value="IMPHPHTASES"/>
</dbReference>
<dbReference type="GO" id="GO:0046872">
    <property type="term" value="F:metal ion binding"/>
    <property type="evidence" value="ECO:0007669"/>
    <property type="project" value="UniProtKB-KW"/>
</dbReference>
<feature type="binding site" evidence="7">
    <location>
        <position position="68"/>
    </location>
    <ligand>
        <name>Mg(2+)</name>
        <dbReference type="ChEBI" id="CHEBI:18420"/>
        <label>1</label>
        <note>catalytic</note>
    </ligand>
</feature>
<evidence type="ECO:0000256" key="8">
    <source>
        <dbReference type="RuleBase" id="RU364068"/>
    </source>
</evidence>
<accession>A0A1F4SFV3</accession>
<dbReference type="Gene3D" id="3.40.190.80">
    <property type="match status" value="1"/>
</dbReference>
<dbReference type="GO" id="GO:0007165">
    <property type="term" value="P:signal transduction"/>
    <property type="evidence" value="ECO:0007669"/>
    <property type="project" value="TreeGrafter"/>
</dbReference>
<dbReference type="Proteomes" id="UP000178417">
    <property type="component" value="Unassembled WGS sequence"/>
</dbReference>
<dbReference type="Pfam" id="PF00459">
    <property type="entry name" value="Inositol_P"/>
    <property type="match status" value="1"/>
</dbReference>
<evidence type="ECO:0000256" key="3">
    <source>
        <dbReference type="ARBA" id="ARBA00009759"/>
    </source>
</evidence>
<evidence type="ECO:0000313" key="9">
    <source>
        <dbReference type="EMBL" id="OGC18603.1"/>
    </source>
</evidence>
<dbReference type="PANTHER" id="PTHR20854">
    <property type="entry name" value="INOSITOL MONOPHOSPHATASE"/>
    <property type="match status" value="1"/>
</dbReference>
<dbReference type="PROSITE" id="PS00629">
    <property type="entry name" value="IMP_1"/>
    <property type="match status" value="1"/>
</dbReference>
<comment type="catalytic activity">
    <reaction evidence="1 8">
        <text>a myo-inositol phosphate + H2O = myo-inositol + phosphate</text>
        <dbReference type="Rhea" id="RHEA:24056"/>
        <dbReference type="ChEBI" id="CHEBI:15377"/>
        <dbReference type="ChEBI" id="CHEBI:17268"/>
        <dbReference type="ChEBI" id="CHEBI:43474"/>
        <dbReference type="ChEBI" id="CHEBI:84139"/>
        <dbReference type="EC" id="3.1.3.25"/>
    </reaction>
</comment>
<feature type="binding site" evidence="7">
    <location>
        <position position="87"/>
    </location>
    <ligand>
        <name>Mg(2+)</name>
        <dbReference type="ChEBI" id="CHEBI:18420"/>
        <label>1</label>
        <note>catalytic</note>
    </ligand>
</feature>
<proteinExistence type="inferred from homology"/>
<dbReference type="FunFam" id="3.30.540.10:FF:000003">
    <property type="entry name" value="Inositol-1-monophosphatase"/>
    <property type="match status" value="1"/>
</dbReference>
<dbReference type="InterPro" id="IPR020583">
    <property type="entry name" value="Inositol_monoP_metal-BS"/>
</dbReference>
<comment type="cofactor">
    <cofactor evidence="2 7 8">
        <name>Mg(2+)</name>
        <dbReference type="ChEBI" id="CHEBI:18420"/>
    </cofactor>
</comment>
<evidence type="ECO:0000256" key="4">
    <source>
        <dbReference type="ARBA" id="ARBA00022723"/>
    </source>
</evidence>
<dbReference type="InterPro" id="IPR033942">
    <property type="entry name" value="IMPase"/>
</dbReference>
<feature type="binding site" evidence="7">
    <location>
        <position position="209"/>
    </location>
    <ligand>
        <name>Mg(2+)</name>
        <dbReference type="ChEBI" id="CHEBI:18420"/>
        <label>1</label>
        <note>catalytic</note>
    </ligand>
</feature>
<dbReference type="PANTHER" id="PTHR20854:SF4">
    <property type="entry name" value="INOSITOL-1-MONOPHOSPHATASE-RELATED"/>
    <property type="match status" value="1"/>
</dbReference>
<evidence type="ECO:0000256" key="2">
    <source>
        <dbReference type="ARBA" id="ARBA00001946"/>
    </source>
</evidence>
<dbReference type="GO" id="GO:0006020">
    <property type="term" value="P:inositol metabolic process"/>
    <property type="evidence" value="ECO:0007669"/>
    <property type="project" value="TreeGrafter"/>
</dbReference>
<reference evidence="9 10" key="1">
    <citation type="journal article" date="2016" name="Nat. Commun.">
        <title>Thousands of microbial genomes shed light on interconnected biogeochemical processes in an aquifer system.</title>
        <authorList>
            <person name="Anantharaman K."/>
            <person name="Brown C.T."/>
            <person name="Hug L.A."/>
            <person name="Sharon I."/>
            <person name="Castelle C.J."/>
            <person name="Probst A.J."/>
            <person name="Thomas B.C."/>
            <person name="Singh A."/>
            <person name="Wilkins M.J."/>
            <person name="Karaoz U."/>
            <person name="Brodie E.L."/>
            <person name="Williams K.H."/>
            <person name="Hubbard S.S."/>
            <person name="Banfield J.F."/>
        </authorList>
    </citation>
    <scope>NUCLEOTIDE SEQUENCE [LARGE SCALE GENOMIC DNA]</scope>
</reference>
<evidence type="ECO:0000313" key="10">
    <source>
        <dbReference type="Proteomes" id="UP000178417"/>
    </source>
</evidence>
<dbReference type="Gene3D" id="3.30.540.10">
    <property type="entry name" value="Fructose-1,6-Bisphosphatase, subunit A, domain 1"/>
    <property type="match status" value="1"/>
</dbReference>
<evidence type="ECO:0000256" key="1">
    <source>
        <dbReference type="ARBA" id="ARBA00001033"/>
    </source>
</evidence>